<proteinExistence type="predicted"/>
<accession>A0A7J6LML3</accession>
<evidence type="ECO:0000256" key="1">
    <source>
        <dbReference type="SAM" id="MobiDB-lite"/>
    </source>
</evidence>
<gene>
    <name evidence="2" type="ORF">FOL47_007249</name>
</gene>
<comment type="caution">
    <text evidence="2">The sequence shown here is derived from an EMBL/GenBank/DDBJ whole genome shotgun (WGS) entry which is preliminary data.</text>
</comment>
<dbReference type="AlphaFoldDB" id="A0A7J6LML3"/>
<name>A0A7J6LML3_PERCH</name>
<evidence type="ECO:0000313" key="2">
    <source>
        <dbReference type="EMBL" id="KAF4660250.1"/>
    </source>
</evidence>
<dbReference type="Proteomes" id="UP000591131">
    <property type="component" value="Unassembled WGS sequence"/>
</dbReference>
<feature type="non-terminal residue" evidence="2">
    <location>
        <position position="679"/>
    </location>
</feature>
<evidence type="ECO:0000313" key="3">
    <source>
        <dbReference type="Proteomes" id="UP000591131"/>
    </source>
</evidence>
<protein>
    <submittedName>
        <fullName evidence="2">Uncharacterized protein</fullName>
    </submittedName>
</protein>
<keyword evidence="3" id="KW-1185">Reference proteome</keyword>
<dbReference type="OrthoDB" id="10358444at2759"/>
<organism evidence="2 3">
    <name type="scientific">Perkinsus chesapeaki</name>
    <name type="common">Clam parasite</name>
    <name type="synonym">Perkinsus andrewsi</name>
    <dbReference type="NCBI Taxonomy" id="330153"/>
    <lineage>
        <taxon>Eukaryota</taxon>
        <taxon>Sar</taxon>
        <taxon>Alveolata</taxon>
        <taxon>Perkinsozoa</taxon>
        <taxon>Perkinsea</taxon>
        <taxon>Perkinsida</taxon>
        <taxon>Perkinsidae</taxon>
        <taxon>Perkinsus</taxon>
    </lineage>
</organism>
<dbReference type="EMBL" id="JAAPAO010000420">
    <property type="protein sequence ID" value="KAF4660250.1"/>
    <property type="molecule type" value="Genomic_DNA"/>
</dbReference>
<feature type="compositionally biased region" description="Basic and acidic residues" evidence="1">
    <location>
        <begin position="325"/>
        <end position="342"/>
    </location>
</feature>
<feature type="region of interest" description="Disordered" evidence="1">
    <location>
        <begin position="325"/>
        <end position="358"/>
    </location>
</feature>
<reference evidence="2 3" key="1">
    <citation type="submission" date="2020-04" db="EMBL/GenBank/DDBJ databases">
        <title>Perkinsus chesapeaki whole genome sequence.</title>
        <authorList>
            <person name="Bogema D.R."/>
        </authorList>
    </citation>
    <scope>NUCLEOTIDE SEQUENCE [LARGE SCALE GENOMIC DNA]</scope>
    <source>
        <strain evidence="2">ATCC PRA-425</strain>
    </source>
</reference>
<sequence>MTLEDAYERPCWESDVWLSERLTEPSVINASAIGVFVEVPEHHTSSSSSSSSSSTHFEDPEQILLFYGSSFIEVRQTKFPMRVVWNQQLFGEHTSHVIDAKKVNLGTKLDAVVLLTLDGSLFIIQWTNTDYGFTVREIRPFKHEDFSLVLTGVWDLRQPESGGEIVIVRSAVSEKVMLSVYRPLPIGDVEMIKPDGSKGPDYVTAEFGRTINLKGLTKKRSERLAMSGIIRGLSLFEGGLAVALCSPFNGTTICVLEAPSYSTITLLVDPANCPRSNSTPLSLMVSEDGRSVVGVCDMMILKVDKYRWSAHRVAIRGGESDKDASKRYDERCRLTEDEKDGRGSLIEDPPPPGSIVPSPQLLRFTKSLSVWGTTARRMTFRGMDNLRPTIVDSTPLPPVAPMRRPPLKGIDKDCLGMITSTTCLLPTHLNIDGDAVVLLSDPMGKLWFFPLGTRNQNPSATEKRQIVEVDCESDFVYPCPTRHLIPIGNAGYIICIGECGAPSQLLKIHHTDDRKGLRVHIALPWPPIPTDRPLLPAPIIRICELPRGLTDVNDDDTSFPCPPTEEHSTFTTAIALGGQYPSSCLSFIVLDSPSISLEVEVASIGPHPPREIFAMKVHRGTMILLAFENCTKAIFLAESPNQEEPSFSEMKNPVWLRQTDGTLLAVLGDNNELLVYEDG</sequence>